<reference evidence="1 2" key="1">
    <citation type="submission" date="2020-08" db="EMBL/GenBank/DDBJ databases">
        <title>Sequencing the genomes of 1000 actinobacteria strains.</title>
        <authorList>
            <person name="Klenk H.-P."/>
        </authorList>
    </citation>
    <scope>NUCLEOTIDE SEQUENCE [LARGE SCALE GENOMIC DNA]</scope>
    <source>
        <strain evidence="1 2">DSM 105369</strain>
    </source>
</reference>
<dbReference type="Gene3D" id="1.10.10.10">
    <property type="entry name" value="Winged helix-like DNA-binding domain superfamily/Winged helix DNA-binding domain"/>
    <property type="match status" value="1"/>
</dbReference>
<dbReference type="RefSeq" id="WP_183322076.1">
    <property type="nucleotide sequence ID" value="NZ_JACHVQ010000003.1"/>
</dbReference>
<dbReference type="AlphaFoldDB" id="A0A839N9W3"/>
<protein>
    <submittedName>
        <fullName evidence="1">Putative ArsR family transcriptional regulator</fullName>
    </submittedName>
</protein>
<accession>A0A839N9W3</accession>
<dbReference type="SUPFAM" id="SSF46785">
    <property type="entry name" value="Winged helix' DNA-binding domain"/>
    <property type="match status" value="1"/>
</dbReference>
<evidence type="ECO:0000313" key="2">
    <source>
        <dbReference type="Proteomes" id="UP000559182"/>
    </source>
</evidence>
<dbReference type="EMBL" id="JACHVQ010000003">
    <property type="protein sequence ID" value="MBB2893609.1"/>
    <property type="molecule type" value="Genomic_DNA"/>
</dbReference>
<comment type="caution">
    <text evidence="1">The sequence shown here is derived from an EMBL/GenBank/DDBJ whole genome shotgun (WGS) entry which is preliminary data.</text>
</comment>
<evidence type="ECO:0000313" key="1">
    <source>
        <dbReference type="EMBL" id="MBB2893609.1"/>
    </source>
</evidence>
<dbReference type="Pfam" id="PF12840">
    <property type="entry name" value="HTH_20"/>
    <property type="match status" value="1"/>
</dbReference>
<organism evidence="1 2">
    <name type="scientific">Flexivirga oryzae</name>
    <dbReference type="NCBI Taxonomy" id="1794944"/>
    <lineage>
        <taxon>Bacteria</taxon>
        <taxon>Bacillati</taxon>
        <taxon>Actinomycetota</taxon>
        <taxon>Actinomycetes</taxon>
        <taxon>Micrococcales</taxon>
        <taxon>Dermacoccaceae</taxon>
        <taxon>Flexivirga</taxon>
    </lineage>
</organism>
<dbReference type="InterPro" id="IPR036390">
    <property type="entry name" value="WH_DNA-bd_sf"/>
</dbReference>
<proteinExistence type="predicted"/>
<keyword evidence="2" id="KW-1185">Reference proteome</keyword>
<name>A0A839N9W3_9MICO</name>
<dbReference type="Proteomes" id="UP000559182">
    <property type="component" value="Unassembled WGS sequence"/>
</dbReference>
<dbReference type="InterPro" id="IPR036388">
    <property type="entry name" value="WH-like_DNA-bd_sf"/>
</dbReference>
<gene>
    <name evidence="1" type="ORF">FHU39_003640</name>
</gene>
<sequence length="223" mass="23662">MNDAGESDPLAGLSTLADPVRRRLYEYVLRQEGAVRRDAAADAVGISRTLAAYHLDKLADAGLLATTYARPAGQTGPGAGRPAKLYQRTRDELSVTVPPRRYDVLAGLLAEAIDADDSGNVRAALLTAAADEGRAAAAEGDDLLDILRRRGYDPELVDGTIDLRNCPFHHLVERHVDLVCGLNHALLRGLLAGRGEDPGRAQLAPRPGHCCVVIHDDGAGAAH</sequence>